<comment type="caution">
    <text evidence="2">The sequence shown here is derived from an EMBL/GenBank/DDBJ whole genome shotgun (WGS) entry which is preliminary data.</text>
</comment>
<feature type="compositionally biased region" description="Low complexity" evidence="1">
    <location>
        <begin position="80"/>
        <end position="90"/>
    </location>
</feature>
<keyword evidence="3" id="KW-1185">Reference proteome</keyword>
<dbReference type="EMBL" id="JAINUF010000021">
    <property type="protein sequence ID" value="KAJ8334795.1"/>
    <property type="molecule type" value="Genomic_DNA"/>
</dbReference>
<feature type="region of interest" description="Disordered" evidence="1">
    <location>
        <begin position="32"/>
        <end position="90"/>
    </location>
</feature>
<proteinExistence type="predicted"/>
<sequence>MSHRLGQCLEMASDSELPAVLAVPAGVEQRALISSRSSSEGRSHQNAIRPRRAGKRSPAQKWLGGAESEPPHCPKSYRFPSTPVSDPSSSVRMHRVFFVPHRSTPRISHNASLNRGAGDTGAGFIDSARSAD</sequence>
<dbReference type="Proteomes" id="UP001152622">
    <property type="component" value="Chromosome 21"/>
</dbReference>
<name>A0A9Q1E9N0_SYNKA</name>
<reference evidence="2" key="1">
    <citation type="journal article" date="2023" name="Science">
        <title>Genome structures resolve the early diversification of teleost fishes.</title>
        <authorList>
            <person name="Parey E."/>
            <person name="Louis A."/>
            <person name="Montfort J."/>
            <person name="Bouchez O."/>
            <person name="Roques C."/>
            <person name="Iampietro C."/>
            <person name="Lluch J."/>
            <person name="Castinel A."/>
            <person name="Donnadieu C."/>
            <person name="Desvignes T."/>
            <person name="Floi Bucao C."/>
            <person name="Jouanno E."/>
            <person name="Wen M."/>
            <person name="Mejri S."/>
            <person name="Dirks R."/>
            <person name="Jansen H."/>
            <person name="Henkel C."/>
            <person name="Chen W.J."/>
            <person name="Zahm M."/>
            <person name="Cabau C."/>
            <person name="Klopp C."/>
            <person name="Thompson A.W."/>
            <person name="Robinson-Rechavi M."/>
            <person name="Braasch I."/>
            <person name="Lecointre G."/>
            <person name="Bobe J."/>
            <person name="Postlethwait J.H."/>
            <person name="Berthelot C."/>
            <person name="Roest Crollius H."/>
            <person name="Guiguen Y."/>
        </authorList>
    </citation>
    <scope>NUCLEOTIDE SEQUENCE</scope>
    <source>
        <strain evidence="2">WJC10195</strain>
    </source>
</reference>
<feature type="region of interest" description="Disordered" evidence="1">
    <location>
        <begin position="106"/>
        <end position="132"/>
    </location>
</feature>
<dbReference type="AlphaFoldDB" id="A0A9Q1E9N0"/>
<organism evidence="2 3">
    <name type="scientific">Synaphobranchus kaupii</name>
    <name type="common">Kaup's arrowtooth eel</name>
    <dbReference type="NCBI Taxonomy" id="118154"/>
    <lineage>
        <taxon>Eukaryota</taxon>
        <taxon>Metazoa</taxon>
        <taxon>Chordata</taxon>
        <taxon>Craniata</taxon>
        <taxon>Vertebrata</taxon>
        <taxon>Euteleostomi</taxon>
        <taxon>Actinopterygii</taxon>
        <taxon>Neopterygii</taxon>
        <taxon>Teleostei</taxon>
        <taxon>Anguilliformes</taxon>
        <taxon>Synaphobranchidae</taxon>
        <taxon>Synaphobranchus</taxon>
    </lineage>
</organism>
<protein>
    <submittedName>
        <fullName evidence="2">Uncharacterized protein</fullName>
    </submittedName>
</protein>
<evidence type="ECO:0000313" key="2">
    <source>
        <dbReference type="EMBL" id="KAJ8334795.1"/>
    </source>
</evidence>
<evidence type="ECO:0000313" key="3">
    <source>
        <dbReference type="Proteomes" id="UP001152622"/>
    </source>
</evidence>
<evidence type="ECO:0000256" key="1">
    <source>
        <dbReference type="SAM" id="MobiDB-lite"/>
    </source>
</evidence>
<gene>
    <name evidence="2" type="ORF">SKAU_G00404340</name>
</gene>
<accession>A0A9Q1E9N0</accession>